<accession>A0ABZ2UYT4</accession>
<reference evidence="1 2" key="1">
    <citation type="submission" date="2024-04" db="EMBL/GenBank/DDBJ databases">
        <title>Okeanomitos corallinicola gen. &amp; sp. nov. (Nostocales, Cyanobacteria), a new toxic marine heterocyst-forming cyanobacterium from a coral reef.</title>
        <authorList>
            <person name="Li H."/>
            <person name="Li R."/>
            <person name="Kang J."/>
            <person name="Hii K.S."/>
            <person name="Mohamed H.F."/>
            <person name="Xu X."/>
            <person name="Luo Z."/>
        </authorList>
    </citation>
    <scope>NUCLEOTIDE SEQUENCE [LARGE SCALE GENOMIC DNA]</scope>
    <source>
        <strain evidence="1 2">TIOX110</strain>
    </source>
</reference>
<evidence type="ECO:0000313" key="2">
    <source>
        <dbReference type="Proteomes" id="UP001483337"/>
    </source>
</evidence>
<protein>
    <submittedName>
        <fullName evidence="1">Type II toxin-antitoxin system PrlF family antitoxin</fullName>
    </submittedName>
</protein>
<dbReference type="Pfam" id="PF15937">
    <property type="entry name" value="PrlF_antitoxin"/>
    <property type="match status" value="1"/>
</dbReference>
<name>A0ABZ2UYT4_9CYAN</name>
<evidence type="ECO:0000313" key="1">
    <source>
        <dbReference type="EMBL" id="WZB90065.1"/>
    </source>
</evidence>
<proteinExistence type="predicted"/>
<sequence>MKLRVRKNILASRTAVKRSPKYIVVYHKKGETLGMNRILSPTMTKHYFVKAFLDFLNRDIKKNPSNIEPLTEDMYRRASMLTEGMETNLDEELPEDFMFV</sequence>
<keyword evidence="2" id="KW-1185">Reference proteome</keyword>
<dbReference type="EMBL" id="CP150886">
    <property type="protein sequence ID" value="WZB90065.1"/>
    <property type="molecule type" value="Genomic_DNA"/>
</dbReference>
<dbReference type="RefSeq" id="WP_353932960.1">
    <property type="nucleotide sequence ID" value="NZ_CP150886.1"/>
</dbReference>
<gene>
    <name evidence="1" type="ORF">WJM97_10410</name>
</gene>
<dbReference type="Proteomes" id="UP001483337">
    <property type="component" value="Chromosome"/>
</dbReference>
<dbReference type="InterPro" id="IPR031848">
    <property type="entry name" value="PrlF_antitoxin"/>
</dbReference>
<organism evidence="1 2">
    <name type="scientific">Okeanomitos corallinicola TIOX110</name>
    <dbReference type="NCBI Taxonomy" id="3133117"/>
    <lineage>
        <taxon>Bacteria</taxon>
        <taxon>Bacillati</taxon>
        <taxon>Cyanobacteriota</taxon>
        <taxon>Cyanophyceae</taxon>
        <taxon>Nostocales</taxon>
        <taxon>Aphanizomenonaceae</taxon>
        <taxon>Okeanomitos</taxon>
    </lineage>
</organism>